<reference evidence="1" key="1">
    <citation type="submission" date="2022-06" db="EMBL/GenBank/DDBJ databases">
        <title>Phylogenomic reconstructions and comparative analyses of Kickxellomycotina fungi.</title>
        <authorList>
            <person name="Reynolds N.K."/>
            <person name="Stajich J.E."/>
            <person name="Barry K."/>
            <person name="Grigoriev I.V."/>
            <person name="Crous P."/>
            <person name="Smith M.E."/>
        </authorList>
    </citation>
    <scope>NUCLEOTIDE SEQUENCE</scope>
    <source>
        <strain evidence="1">RSA 2271</strain>
    </source>
</reference>
<accession>A0ACC1HBZ3</accession>
<keyword evidence="2" id="KW-1185">Reference proteome</keyword>
<dbReference type="Proteomes" id="UP001145114">
    <property type="component" value="Unassembled WGS sequence"/>
</dbReference>
<sequence length="247" mass="27735">MSSLLSHLGQVGPVTKTVASSVFALSVLGMLLRFQSPNPEQPAGDEGEPYYNVYWDLARFLVLKPGMIMSYPWTLLTAGLTETDPLSLICALAVFIPCGAFLERHWGVKQYAMFLAVAMLIPILSTMLLFILLFALQSDLLYLYKVQINGLASVLIGFAVAFKQISPDHIVKLYRGRISIRCSELPGIIMFVVPPILTLAKRFPIVVLLHLGFFECWMYLRFFKYDGNVRGDLSETFSFSSFFPEKV</sequence>
<name>A0ACC1HBZ3_9FUNG</name>
<comment type="caution">
    <text evidence="1">The sequence shown here is derived from an EMBL/GenBank/DDBJ whole genome shotgun (WGS) entry which is preliminary data.</text>
</comment>
<gene>
    <name evidence="1" type="ORF">EV182_005080</name>
</gene>
<protein>
    <submittedName>
        <fullName evidence="1">Uncharacterized protein</fullName>
    </submittedName>
</protein>
<proteinExistence type="predicted"/>
<evidence type="ECO:0000313" key="1">
    <source>
        <dbReference type="EMBL" id="KAJ1673515.1"/>
    </source>
</evidence>
<feature type="non-terminal residue" evidence="1">
    <location>
        <position position="247"/>
    </location>
</feature>
<evidence type="ECO:0000313" key="2">
    <source>
        <dbReference type="Proteomes" id="UP001145114"/>
    </source>
</evidence>
<organism evidence="1 2">
    <name type="scientific">Spiromyces aspiralis</name>
    <dbReference type="NCBI Taxonomy" id="68401"/>
    <lineage>
        <taxon>Eukaryota</taxon>
        <taxon>Fungi</taxon>
        <taxon>Fungi incertae sedis</taxon>
        <taxon>Zoopagomycota</taxon>
        <taxon>Kickxellomycotina</taxon>
        <taxon>Kickxellomycetes</taxon>
        <taxon>Kickxellales</taxon>
        <taxon>Kickxellaceae</taxon>
        <taxon>Spiromyces</taxon>
    </lineage>
</organism>
<dbReference type="EMBL" id="JAMZIH010006853">
    <property type="protein sequence ID" value="KAJ1673515.1"/>
    <property type="molecule type" value="Genomic_DNA"/>
</dbReference>